<feature type="region of interest" description="Disordered" evidence="1">
    <location>
        <begin position="24"/>
        <end position="95"/>
    </location>
</feature>
<accession>A0ABT5B038</accession>
<gene>
    <name evidence="3" type="ORF">POL58_05160</name>
</gene>
<organism evidence="3 4">
    <name type="scientific">Nannocystis radixulma</name>
    <dbReference type="NCBI Taxonomy" id="2995305"/>
    <lineage>
        <taxon>Bacteria</taxon>
        <taxon>Pseudomonadati</taxon>
        <taxon>Myxococcota</taxon>
        <taxon>Polyangia</taxon>
        <taxon>Nannocystales</taxon>
        <taxon>Nannocystaceae</taxon>
        <taxon>Nannocystis</taxon>
    </lineage>
</organism>
<dbReference type="SUPFAM" id="SSF63825">
    <property type="entry name" value="YWTD domain"/>
    <property type="match status" value="1"/>
</dbReference>
<comment type="caution">
    <text evidence="3">The sequence shown here is derived from an EMBL/GenBank/DDBJ whole genome shotgun (WGS) entry which is preliminary data.</text>
</comment>
<feature type="compositionally biased region" description="Low complexity" evidence="1">
    <location>
        <begin position="29"/>
        <end position="95"/>
    </location>
</feature>
<dbReference type="RefSeq" id="WP_271995005.1">
    <property type="nucleotide sequence ID" value="NZ_JAQNDN010000001.1"/>
</dbReference>
<feature type="chain" id="PRO_5045879373" description="Myxococcus cysteine-rich repeat-containing protein" evidence="2">
    <location>
        <begin position="19"/>
        <end position="508"/>
    </location>
</feature>
<feature type="signal peptide" evidence="2">
    <location>
        <begin position="1"/>
        <end position="18"/>
    </location>
</feature>
<evidence type="ECO:0008006" key="5">
    <source>
        <dbReference type="Google" id="ProtNLM"/>
    </source>
</evidence>
<dbReference type="PROSITE" id="PS51257">
    <property type="entry name" value="PROKAR_LIPOPROTEIN"/>
    <property type="match status" value="1"/>
</dbReference>
<evidence type="ECO:0000256" key="1">
    <source>
        <dbReference type="SAM" id="MobiDB-lite"/>
    </source>
</evidence>
<evidence type="ECO:0000313" key="4">
    <source>
        <dbReference type="Proteomes" id="UP001217838"/>
    </source>
</evidence>
<proteinExistence type="predicted"/>
<keyword evidence="4" id="KW-1185">Reference proteome</keyword>
<reference evidence="3 4" key="1">
    <citation type="submission" date="2022-11" db="EMBL/GenBank/DDBJ databases">
        <title>Minimal conservation of predation-associated metabolite biosynthetic gene clusters underscores biosynthetic potential of Myxococcota including descriptions for ten novel species: Archangium lansinium sp. nov., Myxococcus landrumus sp. nov., Nannocystis bai.</title>
        <authorList>
            <person name="Ahearne A."/>
            <person name="Stevens C."/>
            <person name="Dowd S."/>
        </authorList>
    </citation>
    <scope>NUCLEOTIDE SEQUENCE [LARGE SCALE GENOMIC DNA]</scope>
    <source>
        <strain evidence="3 4">NCELM</strain>
    </source>
</reference>
<dbReference type="Proteomes" id="UP001217838">
    <property type="component" value="Unassembled WGS sequence"/>
</dbReference>
<evidence type="ECO:0000256" key="2">
    <source>
        <dbReference type="SAM" id="SignalP"/>
    </source>
</evidence>
<protein>
    <recommendedName>
        <fullName evidence="5">Myxococcus cysteine-rich repeat-containing protein</fullName>
    </recommendedName>
</protein>
<name>A0ABT5B038_9BACT</name>
<keyword evidence="2" id="KW-0732">Signal</keyword>
<evidence type="ECO:0000313" key="3">
    <source>
        <dbReference type="EMBL" id="MDC0667113.1"/>
    </source>
</evidence>
<sequence>MRRIAWAGLLCASGLVMGCSDDGTGASETLPTSTSDTSDSSTTDDTTTTSPTTAIPTTSDTSPGGSETSDETTTTTTTDPITSTTDVDDTTTTTPTCGDAALDAGEVCDGTELGGATCESEGFDGGTLGCQPDCTALDVSGCTMATCGNGGIDGQEACDGADLGDETCVTQGFEGGTLACAANCMEFDTTQCATCGNDALEVDEVCDGTALGGETCETQGFAGGQLACQADCSGLDTTGCTTCGDGDIDAGEQCDGVDLGGATCQSLGLGIGAVTCAATCEFDTSACVPSEGLFVTVRAGDNMLRKLDPETLAFTDIAPLTVDFDFGDLAWDGADQILYMIDGRPSESLFTVNVANANATLIGTHGIEDLFGLVWDPTTGKLHGSGETPNGFYEMNQLTGFPTFIGNPMQAADGITHDSTRDQVIALAAGVGTMYEIDRLTGAVAQVLSNQGFIDNCGLAYHAGEDLLFAIDWSGNLYTYDPNNSYQRTQLLSGLGAHDGLAFIPGLE</sequence>
<dbReference type="EMBL" id="JAQNDN010000001">
    <property type="protein sequence ID" value="MDC0667113.1"/>
    <property type="molecule type" value="Genomic_DNA"/>
</dbReference>